<evidence type="ECO:0000256" key="2">
    <source>
        <dbReference type="ARBA" id="ARBA00023002"/>
    </source>
</evidence>
<evidence type="ECO:0000259" key="3">
    <source>
        <dbReference type="Pfam" id="PF08240"/>
    </source>
</evidence>
<evidence type="ECO:0000256" key="1">
    <source>
        <dbReference type="ARBA" id="ARBA00022857"/>
    </source>
</evidence>
<dbReference type="PANTHER" id="PTHR48106:SF18">
    <property type="entry name" value="QUINONE OXIDOREDUCTASE PIG3"/>
    <property type="match status" value="1"/>
</dbReference>
<dbReference type="Proteomes" id="UP000334990">
    <property type="component" value="Unassembled WGS sequence"/>
</dbReference>
<name>A0A5M3VXW1_9ACTN</name>
<feature type="domain" description="Alcohol dehydrogenase-like N-terminal" evidence="3">
    <location>
        <begin position="27"/>
        <end position="85"/>
    </location>
</feature>
<keyword evidence="1" id="KW-0521">NADP</keyword>
<comment type="caution">
    <text evidence="4">The sequence shown here is derived from an EMBL/GenBank/DDBJ whole genome shotgun (WGS) entry which is preliminary data.</text>
</comment>
<dbReference type="Pfam" id="PF08240">
    <property type="entry name" value="ADH_N"/>
    <property type="match status" value="1"/>
</dbReference>
<accession>A0A5M3VXW1</accession>
<dbReference type="GO" id="GO:0016651">
    <property type="term" value="F:oxidoreductase activity, acting on NAD(P)H"/>
    <property type="evidence" value="ECO:0007669"/>
    <property type="project" value="TreeGrafter"/>
</dbReference>
<proteinExistence type="predicted"/>
<gene>
    <name evidence="4" type="ORF">Acor_29930</name>
</gene>
<dbReference type="SUPFAM" id="SSF50129">
    <property type="entry name" value="GroES-like"/>
    <property type="match status" value="1"/>
</dbReference>
<organism evidence="4 5">
    <name type="scientific">Acrocarpospora corrugata</name>
    <dbReference type="NCBI Taxonomy" id="35763"/>
    <lineage>
        <taxon>Bacteria</taxon>
        <taxon>Bacillati</taxon>
        <taxon>Actinomycetota</taxon>
        <taxon>Actinomycetes</taxon>
        <taxon>Streptosporangiales</taxon>
        <taxon>Streptosporangiaceae</taxon>
        <taxon>Acrocarpospora</taxon>
    </lineage>
</organism>
<dbReference type="PANTHER" id="PTHR48106">
    <property type="entry name" value="QUINONE OXIDOREDUCTASE PIG3-RELATED"/>
    <property type="match status" value="1"/>
</dbReference>
<sequence length="150" mass="16245">MRAIVIEKFGGPECLVYRELPEPEPLAGQVVIQVKAFGLNHAEMHMRRGEWAEAAKVSGIECVGLVRACPGGEFPLGAKVAAHWKGRGFPGGSPRPGGWTPYSIWWETAPSWTRSRCCAGAAVPAWPDGSAAWTRSPTSIRCSRWRAAST</sequence>
<keyword evidence="2" id="KW-0560">Oxidoreductase</keyword>
<keyword evidence="5" id="KW-1185">Reference proteome</keyword>
<dbReference type="GO" id="GO:0070402">
    <property type="term" value="F:NADPH binding"/>
    <property type="evidence" value="ECO:0007669"/>
    <property type="project" value="TreeGrafter"/>
</dbReference>
<dbReference type="InterPro" id="IPR011032">
    <property type="entry name" value="GroES-like_sf"/>
</dbReference>
<dbReference type="EMBL" id="BLAD01000047">
    <property type="protein sequence ID" value="GES00929.1"/>
    <property type="molecule type" value="Genomic_DNA"/>
</dbReference>
<dbReference type="InterPro" id="IPR013154">
    <property type="entry name" value="ADH-like_N"/>
</dbReference>
<dbReference type="AlphaFoldDB" id="A0A5M3VXW1"/>
<protein>
    <recommendedName>
        <fullName evidence="3">Alcohol dehydrogenase-like N-terminal domain-containing protein</fullName>
    </recommendedName>
</protein>
<evidence type="ECO:0000313" key="5">
    <source>
        <dbReference type="Proteomes" id="UP000334990"/>
    </source>
</evidence>
<evidence type="ECO:0000313" key="4">
    <source>
        <dbReference type="EMBL" id="GES00929.1"/>
    </source>
</evidence>
<reference evidence="4 5" key="1">
    <citation type="submission" date="2019-10" db="EMBL/GenBank/DDBJ databases">
        <title>Whole genome shotgun sequence of Acrocarpospora corrugata NBRC 13972.</title>
        <authorList>
            <person name="Ichikawa N."/>
            <person name="Kimura A."/>
            <person name="Kitahashi Y."/>
            <person name="Komaki H."/>
            <person name="Oguchi A."/>
        </authorList>
    </citation>
    <scope>NUCLEOTIDE SEQUENCE [LARGE SCALE GENOMIC DNA]</scope>
    <source>
        <strain evidence="4 5">NBRC 13972</strain>
    </source>
</reference>
<dbReference type="Gene3D" id="3.90.180.10">
    <property type="entry name" value="Medium-chain alcohol dehydrogenases, catalytic domain"/>
    <property type="match status" value="1"/>
</dbReference>